<keyword evidence="6" id="KW-1185">Reference proteome</keyword>
<name>A0A7C8HYB5_9PLEO</name>
<evidence type="ECO:0000256" key="2">
    <source>
        <dbReference type="SAM" id="SignalP"/>
    </source>
</evidence>
<dbReference type="AlphaFoldDB" id="A0A7C8HYB5"/>
<feature type="domain" description="DUF7223" evidence="4">
    <location>
        <begin position="206"/>
        <end position="466"/>
    </location>
</feature>
<reference evidence="5 6" key="1">
    <citation type="submission" date="2020-01" db="EMBL/GenBank/DDBJ databases">
        <authorList>
            <consortium name="DOE Joint Genome Institute"/>
            <person name="Haridas S."/>
            <person name="Albert R."/>
            <person name="Binder M."/>
            <person name="Bloem J."/>
            <person name="Labutti K."/>
            <person name="Salamov A."/>
            <person name="Andreopoulos B."/>
            <person name="Baker S.E."/>
            <person name="Barry K."/>
            <person name="Bills G."/>
            <person name="Bluhm B.H."/>
            <person name="Cannon C."/>
            <person name="Castanera R."/>
            <person name="Culley D.E."/>
            <person name="Daum C."/>
            <person name="Ezra D."/>
            <person name="Gonzalez J.B."/>
            <person name="Henrissat B."/>
            <person name="Kuo A."/>
            <person name="Liang C."/>
            <person name="Lipzen A."/>
            <person name="Lutzoni F."/>
            <person name="Magnuson J."/>
            <person name="Mondo S."/>
            <person name="Nolan M."/>
            <person name="Ohm R."/>
            <person name="Pangilinan J."/>
            <person name="Park H.-J.H."/>
            <person name="Ramirez L."/>
            <person name="Alfaro M."/>
            <person name="Sun H."/>
            <person name="Tritt A."/>
            <person name="Yoshinaga Y."/>
            <person name="Zwiers L.-H.L."/>
            <person name="Turgeon B.G."/>
            <person name="Goodwin S.B."/>
            <person name="Spatafora J.W."/>
            <person name="Crous P.W."/>
            <person name="Grigoriev I.V."/>
        </authorList>
    </citation>
    <scope>NUCLEOTIDE SEQUENCE [LARGE SCALE GENOMIC DNA]</scope>
    <source>
        <strain evidence="5 6">CBS 611.86</strain>
    </source>
</reference>
<evidence type="ECO:0000256" key="1">
    <source>
        <dbReference type="SAM" id="MobiDB-lite"/>
    </source>
</evidence>
<dbReference type="Pfam" id="PF22974">
    <property type="entry name" value="DUF7029"/>
    <property type="match status" value="1"/>
</dbReference>
<dbReference type="InterPro" id="IPR055647">
    <property type="entry name" value="DUF7223"/>
</dbReference>
<feature type="signal peptide" evidence="2">
    <location>
        <begin position="1"/>
        <end position="18"/>
    </location>
</feature>
<evidence type="ECO:0000259" key="4">
    <source>
        <dbReference type="Pfam" id="PF23865"/>
    </source>
</evidence>
<dbReference type="Proteomes" id="UP000481861">
    <property type="component" value="Unassembled WGS sequence"/>
</dbReference>
<feature type="compositionally biased region" description="Low complexity" evidence="1">
    <location>
        <begin position="591"/>
        <end position="635"/>
    </location>
</feature>
<dbReference type="EMBL" id="JAADJZ010000039">
    <property type="protein sequence ID" value="KAF2864857.1"/>
    <property type="molecule type" value="Genomic_DNA"/>
</dbReference>
<feature type="chain" id="PRO_5028956988" evidence="2">
    <location>
        <begin position="19"/>
        <end position="765"/>
    </location>
</feature>
<protein>
    <submittedName>
        <fullName evidence="5">Uncharacterized protein</fullName>
    </submittedName>
</protein>
<sequence length="765" mass="81157">MLTQYAISLFLLIGNVLTLKLTPISNPTDLTGIQTTSKRDASFTGDLNLQDFETFYWGSAAGKNLVYANLTVYFPEQYEYVIAMERFAGKLKSVNCAEDMMLEFNDDAAFKYAKDTWNWVNQDVNNTFIMVTNYEGCSDDMERLPFVVSDIRYDEEANKAHLTADLREWEEIAHSYTLNVGHVPLTPTHRMLMKKGIMPRAADFTMNLESAYDKNLFSATVGDWTTSVDATIRTTGSLDVDFSIDVDWFKLKSAAMTVNPVDVTASMQLALSEKGNLTQAYNWQKTIVSIPINGIEIAKIVKLGAFLDVDVGFTMDQWSGTAVANLGARAEISNSAVVTVDLVNSENNKFSGWTPTFTPIPLTLSAKVEGSAKVFAEPNVKLEASALGKGFSVGLNMQLPYIQADFAAMYDSTGVCDTKEIFGVDINAQVGVELTVQAAAKGNEANPFWEQELFSKEWPLFDKCLAFGPDAAGDGEVVEPGSKPKTSKSDSNTAEATTAESTATNQPSPTTTKEPETSKDSTSPTSEATSSPSSKNSASPSSEISTEEPTSSPSSKNSVSPSSATPTEEPTSAATNTDKVTPTPSASTFETSKSPSPSPSPTNDSSTKTPSSKTPKPTSTKTPSVPKSSKASSPSASPPAKPSSTKTPAPPASYTPLPPPPPSSAPPSSTKTPSVPKSSKTSASSPPPSSSAKPSSKSEKPIPTPIPTPKYTLLPTLKPSPSPKPIPTPAPKPSPSSKLSTSSSSSSQSSKVASPSAGGYHAGVV</sequence>
<feature type="compositionally biased region" description="Low complexity" evidence="1">
    <location>
        <begin position="666"/>
        <end position="695"/>
    </location>
</feature>
<feature type="domain" description="DUF7029" evidence="3">
    <location>
        <begin position="77"/>
        <end position="177"/>
    </location>
</feature>
<dbReference type="OrthoDB" id="160645at2759"/>
<feature type="compositionally biased region" description="Low complexity" evidence="1">
    <location>
        <begin position="491"/>
        <end position="512"/>
    </location>
</feature>
<feature type="compositionally biased region" description="Pro residues" evidence="1">
    <location>
        <begin position="718"/>
        <end position="734"/>
    </location>
</feature>
<organism evidence="5 6">
    <name type="scientific">Massariosphaeria phaeospora</name>
    <dbReference type="NCBI Taxonomy" id="100035"/>
    <lineage>
        <taxon>Eukaryota</taxon>
        <taxon>Fungi</taxon>
        <taxon>Dikarya</taxon>
        <taxon>Ascomycota</taxon>
        <taxon>Pezizomycotina</taxon>
        <taxon>Dothideomycetes</taxon>
        <taxon>Pleosporomycetidae</taxon>
        <taxon>Pleosporales</taxon>
        <taxon>Pleosporales incertae sedis</taxon>
        <taxon>Massariosphaeria</taxon>
    </lineage>
</organism>
<feature type="compositionally biased region" description="Low complexity" evidence="1">
    <location>
        <begin position="520"/>
        <end position="575"/>
    </location>
</feature>
<feature type="compositionally biased region" description="Low complexity" evidence="1">
    <location>
        <begin position="735"/>
        <end position="757"/>
    </location>
</feature>
<proteinExistence type="predicted"/>
<evidence type="ECO:0000313" key="6">
    <source>
        <dbReference type="Proteomes" id="UP000481861"/>
    </source>
</evidence>
<comment type="caution">
    <text evidence="5">The sequence shown here is derived from an EMBL/GenBank/DDBJ whole genome shotgun (WGS) entry which is preliminary data.</text>
</comment>
<dbReference type="Pfam" id="PF23865">
    <property type="entry name" value="DUF7223"/>
    <property type="match status" value="1"/>
</dbReference>
<accession>A0A7C8HYB5</accession>
<feature type="region of interest" description="Disordered" evidence="1">
    <location>
        <begin position="472"/>
        <end position="765"/>
    </location>
</feature>
<dbReference type="InterPro" id="IPR054293">
    <property type="entry name" value="DUF7029"/>
</dbReference>
<evidence type="ECO:0000313" key="5">
    <source>
        <dbReference type="EMBL" id="KAF2864857.1"/>
    </source>
</evidence>
<feature type="compositionally biased region" description="Pro residues" evidence="1">
    <location>
        <begin position="648"/>
        <end position="665"/>
    </location>
</feature>
<dbReference type="PRINTS" id="PR01217">
    <property type="entry name" value="PRICHEXTENSN"/>
</dbReference>
<feature type="compositionally biased region" description="Polar residues" evidence="1">
    <location>
        <begin position="576"/>
        <end position="590"/>
    </location>
</feature>
<evidence type="ECO:0000259" key="3">
    <source>
        <dbReference type="Pfam" id="PF22974"/>
    </source>
</evidence>
<keyword evidence="2" id="KW-0732">Signal</keyword>
<gene>
    <name evidence="5" type="ORF">BDV95DRAFT_624283</name>
</gene>